<keyword evidence="1" id="KW-0812">Transmembrane</keyword>
<dbReference type="Gene3D" id="1.20.1070.10">
    <property type="entry name" value="Rhodopsin 7-helix transmembrane proteins"/>
    <property type="match status" value="1"/>
</dbReference>
<dbReference type="EMBL" id="CAJPWZ010001240">
    <property type="protein sequence ID" value="CAG2210595.1"/>
    <property type="molecule type" value="Genomic_DNA"/>
</dbReference>
<reference evidence="2" key="1">
    <citation type="submission" date="2021-03" db="EMBL/GenBank/DDBJ databases">
        <authorList>
            <person name="Bekaert M."/>
        </authorList>
    </citation>
    <scope>NUCLEOTIDE SEQUENCE</scope>
</reference>
<dbReference type="OrthoDB" id="6202998at2759"/>
<evidence type="ECO:0000256" key="1">
    <source>
        <dbReference type="SAM" id="Phobius"/>
    </source>
</evidence>
<dbReference type="SUPFAM" id="SSF81321">
    <property type="entry name" value="Family A G protein-coupled receptor-like"/>
    <property type="match status" value="1"/>
</dbReference>
<name>A0A8S3RMA4_MYTED</name>
<sequence length="174" mass="20523">MITRITNIVKWTITSKYEKQFKGEYFEYLVDVLAGDSGLYANVTMRLFKHLLFDKEAVEYCHKINYYISWLKKSKILKCLVFVKDAPVFVLGWSPYSEPMNYLMHIGWGQSDITLEHLKLLIEVLKLLMIIGCASNFLIYIVMSEKLREALKKTFKCREHHEERVDAIQMQTRG</sequence>
<proteinExistence type="predicted"/>
<keyword evidence="3" id="KW-1185">Reference proteome</keyword>
<comment type="caution">
    <text evidence="2">The sequence shown here is derived from an EMBL/GenBank/DDBJ whole genome shotgun (WGS) entry which is preliminary data.</text>
</comment>
<evidence type="ECO:0000313" key="3">
    <source>
        <dbReference type="Proteomes" id="UP000683360"/>
    </source>
</evidence>
<dbReference type="Proteomes" id="UP000683360">
    <property type="component" value="Unassembled WGS sequence"/>
</dbReference>
<feature type="transmembrane region" description="Helical" evidence="1">
    <location>
        <begin position="124"/>
        <end position="143"/>
    </location>
</feature>
<gene>
    <name evidence="2" type="ORF">MEDL_24685</name>
</gene>
<accession>A0A8S3RMA4</accession>
<organism evidence="2 3">
    <name type="scientific">Mytilus edulis</name>
    <name type="common">Blue mussel</name>
    <dbReference type="NCBI Taxonomy" id="6550"/>
    <lineage>
        <taxon>Eukaryota</taxon>
        <taxon>Metazoa</taxon>
        <taxon>Spiralia</taxon>
        <taxon>Lophotrochozoa</taxon>
        <taxon>Mollusca</taxon>
        <taxon>Bivalvia</taxon>
        <taxon>Autobranchia</taxon>
        <taxon>Pteriomorphia</taxon>
        <taxon>Mytilida</taxon>
        <taxon>Mytiloidea</taxon>
        <taxon>Mytilidae</taxon>
        <taxon>Mytilinae</taxon>
        <taxon>Mytilus</taxon>
    </lineage>
</organism>
<dbReference type="AlphaFoldDB" id="A0A8S3RMA4"/>
<keyword evidence="1" id="KW-1133">Transmembrane helix</keyword>
<evidence type="ECO:0000313" key="2">
    <source>
        <dbReference type="EMBL" id="CAG2210595.1"/>
    </source>
</evidence>
<protein>
    <submittedName>
        <fullName evidence="2">Uncharacterized protein</fullName>
    </submittedName>
</protein>
<keyword evidence="1" id="KW-0472">Membrane</keyword>